<dbReference type="SUPFAM" id="SSF52833">
    <property type="entry name" value="Thioredoxin-like"/>
    <property type="match status" value="1"/>
</dbReference>
<name>A0A6M4INR3_9BACT</name>
<dbReference type="Gene3D" id="3.40.30.10">
    <property type="entry name" value="Glutaredoxin"/>
    <property type="match status" value="1"/>
</dbReference>
<protein>
    <recommendedName>
        <fullName evidence="3">Thioredoxin domain-containing protein</fullName>
    </recommendedName>
</protein>
<reference evidence="1 2" key="1">
    <citation type="submission" date="2020-05" db="EMBL/GenBank/DDBJ databases">
        <title>Complete genome sequence of Gemmatimonas greenlandica TET16.</title>
        <authorList>
            <person name="Zeng Y."/>
        </authorList>
    </citation>
    <scope>NUCLEOTIDE SEQUENCE [LARGE SCALE GENOMIC DNA]</scope>
    <source>
        <strain evidence="1 2">TET16</strain>
    </source>
</reference>
<proteinExistence type="predicted"/>
<gene>
    <name evidence="1" type="ORF">HKW67_08635</name>
</gene>
<accession>A0A6M4INR3</accession>
<keyword evidence="2" id="KW-1185">Reference proteome</keyword>
<dbReference type="InterPro" id="IPR036249">
    <property type="entry name" value="Thioredoxin-like_sf"/>
</dbReference>
<dbReference type="RefSeq" id="WP_171225000.1">
    <property type="nucleotide sequence ID" value="NZ_CP053085.1"/>
</dbReference>
<evidence type="ECO:0000313" key="1">
    <source>
        <dbReference type="EMBL" id="QJR35568.1"/>
    </source>
</evidence>
<dbReference type="Proteomes" id="UP000500938">
    <property type="component" value="Chromosome"/>
</dbReference>
<evidence type="ECO:0000313" key="2">
    <source>
        <dbReference type="Proteomes" id="UP000500938"/>
    </source>
</evidence>
<dbReference type="KEGG" id="ggr:HKW67_08635"/>
<evidence type="ECO:0008006" key="3">
    <source>
        <dbReference type="Google" id="ProtNLM"/>
    </source>
</evidence>
<sequence>MSAPARSPRGSISFSTLALVLVGLACTVLIAKRATAEKDVVNLLADHGVVAGTDTAPATAPTAEQAIGTFKVTALNGKVIPLHTKGEPAILMISSRTCSWCKRALKDLGQMSAGRPLPRLKLLTLEGAGEGVAMLAKEKLTGAQLIGPAGSSDQVLLTFRYPGTPTFVAIDRNGRVVRTLPGYPIPEEMKHWYAVMVGDQDVP</sequence>
<dbReference type="PROSITE" id="PS51257">
    <property type="entry name" value="PROKAR_LIPOPROTEIN"/>
    <property type="match status" value="1"/>
</dbReference>
<organism evidence="1 2">
    <name type="scientific">Gemmatimonas groenlandica</name>
    <dbReference type="NCBI Taxonomy" id="2732249"/>
    <lineage>
        <taxon>Bacteria</taxon>
        <taxon>Pseudomonadati</taxon>
        <taxon>Gemmatimonadota</taxon>
        <taxon>Gemmatimonadia</taxon>
        <taxon>Gemmatimonadales</taxon>
        <taxon>Gemmatimonadaceae</taxon>
        <taxon>Gemmatimonas</taxon>
    </lineage>
</organism>
<dbReference type="EMBL" id="CP053085">
    <property type="protein sequence ID" value="QJR35568.1"/>
    <property type="molecule type" value="Genomic_DNA"/>
</dbReference>
<dbReference type="AlphaFoldDB" id="A0A6M4INR3"/>